<proteinExistence type="predicted"/>
<dbReference type="AlphaFoldDB" id="A0A4Y7PM30"/>
<name>A0A4Y7PM30_9AGAM</name>
<accession>A0A4Y7PM30</accession>
<reference evidence="1 2" key="1">
    <citation type="submission" date="2018-06" db="EMBL/GenBank/DDBJ databases">
        <title>A transcriptomic atlas of mushroom development highlights an independent origin of complex multicellularity.</title>
        <authorList>
            <consortium name="DOE Joint Genome Institute"/>
            <person name="Krizsan K."/>
            <person name="Almasi E."/>
            <person name="Merenyi Z."/>
            <person name="Sahu N."/>
            <person name="Viragh M."/>
            <person name="Koszo T."/>
            <person name="Mondo S."/>
            <person name="Kiss B."/>
            <person name="Balint B."/>
            <person name="Kues U."/>
            <person name="Barry K."/>
            <person name="Hegedus J.C."/>
            <person name="Henrissat B."/>
            <person name="Johnson J."/>
            <person name="Lipzen A."/>
            <person name="Ohm R."/>
            <person name="Nagy I."/>
            <person name="Pangilinan J."/>
            <person name="Yan J."/>
            <person name="Xiong Y."/>
            <person name="Grigoriev I.V."/>
            <person name="Hibbett D.S."/>
            <person name="Nagy L.G."/>
        </authorList>
    </citation>
    <scope>NUCLEOTIDE SEQUENCE [LARGE SCALE GENOMIC DNA]</scope>
    <source>
        <strain evidence="1 2">SZMC22713</strain>
    </source>
</reference>
<evidence type="ECO:0000313" key="1">
    <source>
        <dbReference type="EMBL" id="TDL15500.1"/>
    </source>
</evidence>
<sequence>MSDEPSRSILPSNLSASDTSISICTPTAEIDESCGGHFPFKTSSGPCAHCRTIHAESDPLKKELKSAWRQCKSCGVAWSRLSDDICGTCKQTVNESRGLIDEAVSESRLQRSQAVHARLKKPAPATSNPLVNVSVQPSIPLTTDSLNNIRTGGGPPGS</sequence>
<dbReference type="STRING" id="50990.A0A4Y7PM30"/>
<dbReference type="OrthoDB" id="3325585at2759"/>
<evidence type="ECO:0000313" key="2">
    <source>
        <dbReference type="Proteomes" id="UP000294933"/>
    </source>
</evidence>
<organism evidence="1 2">
    <name type="scientific">Rickenella mellea</name>
    <dbReference type="NCBI Taxonomy" id="50990"/>
    <lineage>
        <taxon>Eukaryota</taxon>
        <taxon>Fungi</taxon>
        <taxon>Dikarya</taxon>
        <taxon>Basidiomycota</taxon>
        <taxon>Agaricomycotina</taxon>
        <taxon>Agaricomycetes</taxon>
        <taxon>Hymenochaetales</taxon>
        <taxon>Rickenellaceae</taxon>
        <taxon>Rickenella</taxon>
    </lineage>
</organism>
<dbReference type="VEuPathDB" id="FungiDB:BD410DRAFT_845150"/>
<protein>
    <submittedName>
        <fullName evidence="1">Uncharacterized protein</fullName>
    </submittedName>
</protein>
<dbReference type="Proteomes" id="UP000294933">
    <property type="component" value="Unassembled WGS sequence"/>
</dbReference>
<dbReference type="EMBL" id="ML170273">
    <property type="protein sequence ID" value="TDL15500.1"/>
    <property type="molecule type" value="Genomic_DNA"/>
</dbReference>
<keyword evidence="2" id="KW-1185">Reference proteome</keyword>
<gene>
    <name evidence="1" type="ORF">BD410DRAFT_845150</name>
</gene>